<accession>A0ABY4S9Z6</accession>
<keyword evidence="1" id="KW-0812">Transmembrane</keyword>
<feature type="transmembrane region" description="Helical" evidence="1">
    <location>
        <begin position="17"/>
        <end position="37"/>
    </location>
</feature>
<dbReference type="RefSeq" id="WP_250196312.1">
    <property type="nucleotide sequence ID" value="NZ_CP097635.1"/>
</dbReference>
<sequence length="91" mass="9459">MDEHDEIEILNPLERRCILLAGVSTGLVVLAAVLALFEGDGRTPWFPPGGWAASAAASCEAPQAGPARHECLRQIAQSARASAPLAVAAAR</sequence>
<keyword evidence="1" id="KW-1133">Transmembrane helix</keyword>
<dbReference type="EMBL" id="CP097635">
    <property type="protein sequence ID" value="URI08090.1"/>
    <property type="molecule type" value="Genomic_DNA"/>
</dbReference>
<reference evidence="2" key="1">
    <citation type="submission" date="2022-05" db="EMBL/GenBank/DDBJ databases">
        <title>An RpoN-dependent PEP-CTERM gene is involved in floc formation of an Aquincola tertiaricarbonis strain.</title>
        <authorList>
            <person name="Qiu D."/>
            <person name="Xia M."/>
        </authorList>
    </citation>
    <scope>NUCLEOTIDE SEQUENCE</scope>
    <source>
        <strain evidence="2">RN12</strain>
    </source>
</reference>
<protein>
    <submittedName>
        <fullName evidence="2">Uncharacterized protein</fullName>
    </submittedName>
</protein>
<keyword evidence="3" id="KW-1185">Reference proteome</keyword>
<evidence type="ECO:0000313" key="2">
    <source>
        <dbReference type="EMBL" id="URI08090.1"/>
    </source>
</evidence>
<organism evidence="2 3">
    <name type="scientific">Aquincola tertiaricarbonis</name>
    <dbReference type="NCBI Taxonomy" id="391953"/>
    <lineage>
        <taxon>Bacteria</taxon>
        <taxon>Pseudomonadati</taxon>
        <taxon>Pseudomonadota</taxon>
        <taxon>Betaproteobacteria</taxon>
        <taxon>Burkholderiales</taxon>
        <taxon>Sphaerotilaceae</taxon>
        <taxon>Aquincola</taxon>
    </lineage>
</organism>
<dbReference type="Proteomes" id="UP001056201">
    <property type="component" value="Chromosome 1"/>
</dbReference>
<evidence type="ECO:0000256" key="1">
    <source>
        <dbReference type="SAM" id="Phobius"/>
    </source>
</evidence>
<evidence type="ECO:0000313" key="3">
    <source>
        <dbReference type="Proteomes" id="UP001056201"/>
    </source>
</evidence>
<proteinExistence type="predicted"/>
<name>A0ABY4S9Z6_AQUTE</name>
<keyword evidence="1" id="KW-0472">Membrane</keyword>
<gene>
    <name evidence="2" type="ORF">MW290_05785</name>
</gene>